<organism evidence="8 9">
    <name type="scientific">Bacillus methanolicus (strain MGA3 / ATCC 53907)</name>
    <dbReference type="NCBI Taxonomy" id="796606"/>
    <lineage>
        <taxon>Bacteria</taxon>
        <taxon>Bacillati</taxon>
        <taxon>Bacillota</taxon>
        <taxon>Bacilli</taxon>
        <taxon>Bacillales</taxon>
        <taxon>Bacillaceae</taxon>
        <taxon>Bacillus</taxon>
    </lineage>
</organism>
<comment type="function">
    <text evidence="5">Required for morphogenesis and for the elongation of the flagellar filament by facilitating polymerization of the flagellin monomers at the tip of growing filament. Forms a capping structure, which prevents flagellin subunits (transported through the central channel of the flagellum) from leaking out without polymerization at the distal end.</text>
</comment>
<feature type="domain" description="Flagellar hook-associated protein 2 N-terminal" evidence="6">
    <location>
        <begin position="12"/>
        <end position="108"/>
    </location>
</feature>
<evidence type="ECO:0000313" key="8">
    <source>
        <dbReference type="EMBL" id="AIE61349.1"/>
    </source>
</evidence>
<dbReference type="GO" id="GO:0071973">
    <property type="term" value="P:bacterial-type flagellum-dependent cell motility"/>
    <property type="evidence" value="ECO:0007669"/>
    <property type="project" value="TreeGrafter"/>
</dbReference>
<dbReference type="EMBL" id="CP007739">
    <property type="protein sequence ID" value="AIE61349.1"/>
    <property type="molecule type" value="Genomic_DNA"/>
</dbReference>
<evidence type="ECO:0000256" key="5">
    <source>
        <dbReference type="RuleBase" id="RU362066"/>
    </source>
</evidence>
<reference evidence="8 9" key="1">
    <citation type="journal article" date="2015" name="BMC Genomics">
        <title>Transcriptome analysis of thermophilic methylotrophic Bacillus methanolicus MGA3 using RNA-sequencing provides detailed insights into its previously uncharted transcriptional landscape.</title>
        <authorList>
            <person name="Irla M."/>
            <person name="Neshat A."/>
            <person name="Brautaset T."/>
            <person name="Ruckert C."/>
            <person name="Kalinowski J."/>
            <person name="Wendisch V.F."/>
        </authorList>
    </citation>
    <scope>NUCLEOTIDE SEQUENCE [LARGE SCALE GENOMIC DNA]</scope>
    <source>
        <strain evidence="9">MGA3 / ATCC 53907</strain>
    </source>
</reference>
<evidence type="ECO:0000259" key="7">
    <source>
        <dbReference type="Pfam" id="PF07195"/>
    </source>
</evidence>
<dbReference type="HOGENOM" id="CLU_015182_0_2_9"/>
<dbReference type="PANTHER" id="PTHR30288">
    <property type="entry name" value="FLAGELLAR CAP/ASSEMBLY PROTEIN FLID"/>
    <property type="match status" value="1"/>
</dbReference>
<dbReference type="InterPro" id="IPR040026">
    <property type="entry name" value="FliD"/>
</dbReference>
<dbReference type="STRING" id="796606.BMMGA3_14960"/>
<dbReference type="Pfam" id="PF02465">
    <property type="entry name" value="FliD_N"/>
    <property type="match status" value="1"/>
</dbReference>
<dbReference type="OrthoDB" id="9776025at2"/>
<dbReference type="Proteomes" id="UP000027602">
    <property type="component" value="Chromosome"/>
</dbReference>
<evidence type="ECO:0000256" key="3">
    <source>
        <dbReference type="ARBA" id="ARBA00023054"/>
    </source>
</evidence>
<keyword evidence="5" id="KW-0964">Secreted</keyword>
<evidence type="ECO:0000256" key="1">
    <source>
        <dbReference type="ARBA" id="ARBA00009764"/>
    </source>
</evidence>
<dbReference type="Pfam" id="PF07196">
    <property type="entry name" value="Flagellin_IN"/>
    <property type="match status" value="1"/>
</dbReference>
<dbReference type="GO" id="GO:0009424">
    <property type="term" value="C:bacterial-type flagellum hook"/>
    <property type="evidence" value="ECO:0007669"/>
    <property type="project" value="UniProtKB-UniRule"/>
</dbReference>
<keyword evidence="8" id="KW-0969">Cilium</keyword>
<dbReference type="InterPro" id="IPR003481">
    <property type="entry name" value="FliD_N"/>
</dbReference>
<dbReference type="Pfam" id="PF07195">
    <property type="entry name" value="FliD_C"/>
    <property type="match status" value="1"/>
</dbReference>
<dbReference type="InterPro" id="IPR010810">
    <property type="entry name" value="Flagellin_hook_IN_motif"/>
</dbReference>
<evidence type="ECO:0000313" key="9">
    <source>
        <dbReference type="Proteomes" id="UP000027602"/>
    </source>
</evidence>
<gene>
    <name evidence="8" type="primary">fliD</name>
    <name evidence="8" type="ORF">BMMGA3_14960</name>
</gene>
<proteinExistence type="inferred from homology"/>
<name>I3EAZ2_BACMM</name>
<sequence length="526" mass="58236">MSSTMRIGGLASGMDIDKIVGDLMKAERMPLDKLTQKKQYLEWQRDDYREMNTLLQSLDQTIFNNVYLQKSFIAKKVSSSNENAVSAVAISSASNVSNTIEVVNLAEAASWKAAGDVNGGGTSTTFETAADNTIKVKAETELKFKVKDPGTSTYRDVTFKIYAGDSIDTVISRINSSGLGVSAMRANIDGEGNRVIFTSNKTGAGGEIVATDDPTKKFLIDLGFDVPSDIDIDGNGSNDGFLLAKDKPGADATIKINGYQMKQTSNTFTINGIQYTIKGTTGGTPVTVSTSTDVDAIFNNIKTFVDKYNEVIEKINNKLKEERYRDYTPLTDEQKQSMTEKQIEMWEEKARSGLLRNDSILSRALSSMRMDLYTKVGTDTDNINNDYDQLSEIGISTSSNYLEGGKLIIDEGKLKEAIEKDPNAVYQLFANDGTDYQSKGLARRLRDTLKQSMDSIIQKAGNSLKTNNQFSIGKQLNDVNSQISRFQDRLSQIEDRYWRQFTAMEQAIQRSNEQMAFLSQRFGGNS</sequence>
<comment type="similarity">
    <text evidence="1 5">Belongs to the FliD family.</text>
</comment>
<dbReference type="RefSeq" id="WP_003346435.1">
    <property type="nucleotide sequence ID" value="NZ_ADWW01000001.1"/>
</dbReference>
<keyword evidence="8" id="KW-0966">Cell projection</keyword>
<dbReference type="KEGG" id="bmet:BMMGA3_14960"/>
<dbReference type="GO" id="GO:0009421">
    <property type="term" value="C:bacterial-type flagellum filament cap"/>
    <property type="evidence" value="ECO:0007669"/>
    <property type="project" value="InterPro"/>
</dbReference>
<comment type="subunit">
    <text evidence="2 5">Homopentamer.</text>
</comment>
<dbReference type="GO" id="GO:0005576">
    <property type="term" value="C:extracellular region"/>
    <property type="evidence" value="ECO:0007669"/>
    <property type="project" value="UniProtKB-SubCell"/>
</dbReference>
<dbReference type="eggNOG" id="COG1345">
    <property type="taxonomic scope" value="Bacteria"/>
</dbReference>
<accession>I3EAZ2</accession>
<evidence type="ECO:0000256" key="4">
    <source>
        <dbReference type="ARBA" id="ARBA00023143"/>
    </source>
</evidence>
<comment type="subcellular location">
    <subcellularLocation>
        <location evidence="5">Secreted</location>
    </subcellularLocation>
    <subcellularLocation>
        <location evidence="5">Bacterial flagellum</location>
    </subcellularLocation>
</comment>
<keyword evidence="8" id="KW-0282">Flagellum</keyword>
<dbReference type="GO" id="GO:0007155">
    <property type="term" value="P:cell adhesion"/>
    <property type="evidence" value="ECO:0007669"/>
    <property type="project" value="InterPro"/>
</dbReference>
<protein>
    <recommendedName>
        <fullName evidence="5">Flagellar hook-associated protein 2</fullName>
        <shortName evidence="5">HAP2</shortName>
    </recommendedName>
    <alternativeName>
        <fullName evidence="5">Flagellar cap protein</fullName>
    </alternativeName>
</protein>
<keyword evidence="3" id="KW-0175">Coiled coil</keyword>
<dbReference type="AlphaFoldDB" id="I3EAZ2"/>
<dbReference type="InterPro" id="IPR010809">
    <property type="entry name" value="FliD_C"/>
</dbReference>
<dbReference type="NCBIfam" id="NF005833">
    <property type="entry name" value="PRK07737.1"/>
    <property type="match status" value="1"/>
</dbReference>
<evidence type="ECO:0000256" key="2">
    <source>
        <dbReference type="ARBA" id="ARBA00011255"/>
    </source>
</evidence>
<keyword evidence="9" id="KW-1185">Reference proteome</keyword>
<keyword evidence="4 5" id="KW-0975">Bacterial flagellum</keyword>
<evidence type="ECO:0000259" key="6">
    <source>
        <dbReference type="Pfam" id="PF02465"/>
    </source>
</evidence>
<feature type="domain" description="Flagellar hook-associated protein 2 C-terminal" evidence="7">
    <location>
        <begin position="249"/>
        <end position="512"/>
    </location>
</feature>
<dbReference type="PANTHER" id="PTHR30288:SF0">
    <property type="entry name" value="FLAGELLAR HOOK-ASSOCIATED PROTEIN 2"/>
    <property type="match status" value="1"/>
</dbReference>